<protein>
    <recommendedName>
        <fullName evidence="9">Glycosyltransferase RgtA/B/C/D-like domain-containing protein</fullName>
    </recommendedName>
</protein>
<feature type="transmembrane region" description="Helical" evidence="8">
    <location>
        <begin position="281"/>
        <end position="298"/>
    </location>
</feature>
<feature type="transmembrane region" description="Helical" evidence="8">
    <location>
        <begin position="254"/>
        <end position="274"/>
    </location>
</feature>
<keyword evidence="11" id="KW-1185">Reference proteome</keyword>
<proteinExistence type="predicted"/>
<dbReference type="EMBL" id="LWGR01000007">
    <property type="protein sequence ID" value="KZM73688.1"/>
    <property type="molecule type" value="Genomic_DNA"/>
</dbReference>
<dbReference type="PANTHER" id="PTHR33908:SF11">
    <property type="entry name" value="MEMBRANE PROTEIN"/>
    <property type="match status" value="1"/>
</dbReference>
<dbReference type="Proteomes" id="UP000076512">
    <property type="component" value="Unassembled WGS sequence"/>
</dbReference>
<dbReference type="GO" id="GO:0005886">
    <property type="term" value="C:plasma membrane"/>
    <property type="evidence" value="ECO:0007669"/>
    <property type="project" value="UniProtKB-SubCell"/>
</dbReference>
<sequence length="511" mass="54673">MLTLDIRPTTSRAVPPFATSGVVAVALILAVAYVWALGRPGFWGDELYFVAAGHRPSISYADQGPLIPAIAWLMDNVAPDSPLALRLPATLASIATVALPALIAREFGGGRGAQVLAATTYATSLFVVFSKPLCTQAFDLPLTAAVFWLLIRWVRVRRDGLLVLAGVAAALAVQVKWLVPIHWACLGAAVLIAGPREMLRRPALWVGSAIFAAAWAPALVWQANHGWPQLKMAHAIAAENDTFTQGPLLDVPLVVAYAGLLGAILLPCGLWHLLRAADLRPYRFLLVAAVLLTVVLLATGARAYYGAAILPAFLAAGAVRICEGGVRRWMKPVGAVVIAASAALVVIPLSVLPLPQSRLHDPTVTTGQVLQRGFLYGQSGWDELALATADAYRDLPPPERSTAVVVTESYWQASALDHYRNSFGLPAVYSPNRGFGYFGAPPDSATTVVYVGGDPAVLRSEFAEVRPLLDLDERLGFPGITKGITIWRCDGPVHPWSAAWPGMMSLEQHYL</sequence>
<keyword evidence="7 8" id="KW-0472">Membrane</keyword>
<keyword evidence="5 8" id="KW-0812">Transmembrane</keyword>
<dbReference type="InterPro" id="IPR050297">
    <property type="entry name" value="LipidA_mod_glycosyltrf_83"/>
</dbReference>
<keyword evidence="6 8" id="KW-1133">Transmembrane helix</keyword>
<evidence type="ECO:0000313" key="11">
    <source>
        <dbReference type="Proteomes" id="UP000076512"/>
    </source>
</evidence>
<feature type="transmembrane region" description="Helical" evidence="8">
    <location>
        <begin position="125"/>
        <end position="151"/>
    </location>
</feature>
<feature type="transmembrane region" description="Helical" evidence="8">
    <location>
        <begin position="83"/>
        <end position="104"/>
    </location>
</feature>
<keyword evidence="2" id="KW-1003">Cell membrane</keyword>
<feature type="transmembrane region" description="Helical" evidence="8">
    <location>
        <begin position="304"/>
        <end position="321"/>
    </location>
</feature>
<gene>
    <name evidence="10" type="ORF">AWN90_34470</name>
</gene>
<accession>A0A161XIW7</accession>
<evidence type="ECO:0000313" key="10">
    <source>
        <dbReference type="EMBL" id="KZM73688.1"/>
    </source>
</evidence>
<evidence type="ECO:0000256" key="8">
    <source>
        <dbReference type="SAM" id="Phobius"/>
    </source>
</evidence>
<dbReference type="RefSeq" id="WP_067591532.1">
    <property type="nucleotide sequence ID" value="NZ_JABMCZ010000001.1"/>
</dbReference>
<evidence type="ECO:0000256" key="7">
    <source>
        <dbReference type="ARBA" id="ARBA00023136"/>
    </source>
</evidence>
<evidence type="ECO:0000256" key="3">
    <source>
        <dbReference type="ARBA" id="ARBA00022676"/>
    </source>
</evidence>
<dbReference type="OrthoDB" id="5166595at2"/>
<evidence type="ECO:0000256" key="4">
    <source>
        <dbReference type="ARBA" id="ARBA00022679"/>
    </source>
</evidence>
<feature type="transmembrane region" description="Helical" evidence="8">
    <location>
        <begin position="203"/>
        <end position="223"/>
    </location>
</feature>
<organism evidence="10 11">
    <name type="scientific">Nocardia terpenica</name>
    <dbReference type="NCBI Taxonomy" id="455432"/>
    <lineage>
        <taxon>Bacteria</taxon>
        <taxon>Bacillati</taxon>
        <taxon>Actinomycetota</taxon>
        <taxon>Actinomycetes</taxon>
        <taxon>Mycobacteriales</taxon>
        <taxon>Nocardiaceae</taxon>
        <taxon>Nocardia</taxon>
    </lineage>
</organism>
<feature type="transmembrane region" description="Helical" evidence="8">
    <location>
        <begin position="12"/>
        <end position="36"/>
    </location>
</feature>
<dbReference type="Pfam" id="PF13231">
    <property type="entry name" value="PMT_2"/>
    <property type="match status" value="1"/>
</dbReference>
<evidence type="ECO:0000256" key="1">
    <source>
        <dbReference type="ARBA" id="ARBA00004651"/>
    </source>
</evidence>
<dbReference type="GO" id="GO:0009103">
    <property type="term" value="P:lipopolysaccharide biosynthetic process"/>
    <property type="evidence" value="ECO:0007669"/>
    <property type="project" value="UniProtKB-ARBA"/>
</dbReference>
<evidence type="ECO:0000259" key="9">
    <source>
        <dbReference type="Pfam" id="PF13231"/>
    </source>
</evidence>
<keyword evidence="4" id="KW-0808">Transferase</keyword>
<keyword evidence="3" id="KW-0328">Glycosyltransferase</keyword>
<evidence type="ECO:0000256" key="6">
    <source>
        <dbReference type="ARBA" id="ARBA00022989"/>
    </source>
</evidence>
<name>A0A161XIW7_9NOCA</name>
<comment type="caution">
    <text evidence="10">The sequence shown here is derived from an EMBL/GenBank/DDBJ whole genome shotgun (WGS) entry which is preliminary data.</text>
</comment>
<reference evidence="10 11" key="1">
    <citation type="submission" date="2016-04" db="EMBL/GenBank/DDBJ databases">
        <authorList>
            <person name="Evans L.H."/>
            <person name="Alamgir A."/>
            <person name="Owens N."/>
            <person name="Weber N.D."/>
            <person name="Virtaneva K."/>
            <person name="Barbian K."/>
            <person name="Babar A."/>
            <person name="Rosenke K."/>
        </authorList>
    </citation>
    <scope>NUCLEOTIDE SEQUENCE [LARGE SCALE GENOMIC DNA]</scope>
    <source>
        <strain evidence="10 11">IFM 0406</strain>
    </source>
</reference>
<dbReference type="PANTHER" id="PTHR33908">
    <property type="entry name" value="MANNOSYLTRANSFERASE YKCB-RELATED"/>
    <property type="match status" value="1"/>
</dbReference>
<dbReference type="GO" id="GO:0016763">
    <property type="term" value="F:pentosyltransferase activity"/>
    <property type="evidence" value="ECO:0007669"/>
    <property type="project" value="TreeGrafter"/>
</dbReference>
<feature type="transmembrane region" description="Helical" evidence="8">
    <location>
        <begin position="163"/>
        <end position="191"/>
    </location>
</feature>
<feature type="transmembrane region" description="Helical" evidence="8">
    <location>
        <begin position="333"/>
        <end position="354"/>
    </location>
</feature>
<feature type="domain" description="Glycosyltransferase RgtA/B/C/D-like" evidence="9">
    <location>
        <begin position="62"/>
        <end position="221"/>
    </location>
</feature>
<evidence type="ECO:0000256" key="2">
    <source>
        <dbReference type="ARBA" id="ARBA00022475"/>
    </source>
</evidence>
<evidence type="ECO:0000256" key="5">
    <source>
        <dbReference type="ARBA" id="ARBA00022692"/>
    </source>
</evidence>
<comment type="subcellular location">
    <subcellularLocation>
        <location evidence="1">Cell membrane</location>
        <topology evidence="1">Multi-pass membrane protein</topology>
    </subcellularLocation>
</comment>
<dbReference type="AlphaFoldDB" id="A0A161XIW7"/>
<dbReference type="InterPro" id="IPR038731">
    <property type="entry name" value="RgtA/B/C-like"/>
</dbReference>